<dbReference type="EC" id="2.1.1.72" evidence="1"/>
<comment type="catalytic activity">
    <reaction evidence="5">
        <text>a 2'-deoxyadenosine in DNA + S-adenosyl-L-methionine = an N(6)-methyl-2'-deoxyadenosine in DNA + S-adenosyl-L-homocysteine + H(+)</text>
        <dbReference type="Rhea" id="RHEA:15197"/>
        <dbReference type="Rhea" id="RHEA-COMP:12418"/>
        <dbReference type="Rhea" id="RHEA-COMP:12419"/>
        <dbReference type="ChEBI" id="CHEBI:15378"/>
        <dbReference type="ChEBI" id="CHEBI:57856"/>
        <dbReference type="ChEBI" id="CHEBI:59789"/>
        <dbReference type="ChEBI" id="CHEBI:90615"/>
        <dbReference type="ChEBI" id="CHEBI:90616"/>
        <dbReference type="EC" id="2.1.1.72"/>
    </reaction>
</comment>
<protein>
    <recommendedName>
        <fullName evidence="1">site-specific DNA-methyltransferase (adenine-specific)</fullName>
        <ecNumber evidence="1">2.1.1.72</ecNumber>
    </recommendedName>
</protein>
<dbReference type="PROSITE" id="PS00092">
    <property type="entry name" value="N6_MTASE"/>
    <property type="match status" value="1"/>
</dbReference>
<accession>A0A073IRB6</accession>
<keyword evidence="8" id="KW-1185">Reference proteome</keyword>
<dbReference type="InterPro" id="IPR011639">
    <property type="entry name" value="MethylTrfase_TaqI-like_dom"/>
</dbReference>
<evidence type="ECO:0000256" key="3">
    <source>
        <dbReference type="ARBA" id="ARBA00022679"/>
    </source>
</evidence>
<dbReference type="InterPro" id="IPR029063">
    <property type="entry name" value="SAM-dependent_MTases_sf"/>
</dbReference>
<evidence type="ECO:0000259" key="6">
    <source>
        <dbReference type="Pfam" id="PF07669"/>
    </source>
</evidence>
<name>A0A073IRB6_9BACT</name>
<feature type="domain" description="Type II methyltransferase M.TaqI-like" evidence="6">
    <location>
        <begin position="549"/>
        <end position="800"/>
    </location>
</feature>
<dbReference type="eggNOG" id="COG1002">
    <property type="taxonomic scope" value="Bacteria"/>
</dbReference>
<dbReference type="PANTHER" id="PTHR33841:SF1">
    <property type="entry name" value="DNA METHYLTRANSFERASE A"/>
    <property type="match status" value="1"/>
</dbReference>
<evidence type="ECO:0000256" key="4">
    <source>
        <dbReference type="ARBA" id="ARBA00022691"/>
    </source>
</evidence>
<comment type="caution">
    <text evidence="7">The sequence shown here is derived from an EMBL/GenBank/DDBJ whole genome shotgun (WGS) entry which is preliminary data.</text>
</comment>
<dbReference type="GO" id="GO:0006304">
    <property type="term" value="P:DNA modification"/>
    <property type="evidence" value="ECO:0007669"/>
    <property type="project" value="InterPro"/>
</dbReference>
<dbReference type="PANTHER" id="PTHR33841">
    <property type="entry name" value="DNA METHYLTRANSFERASE YEEA-RELATED"/>
    <property type="match status" value="1"/>
</dbReference>
<evidence type="ECO:0000313" key="8">
    <source>
        <dbReference type="Proteomes" id="UP000027665"/>
    </source>
</evidence>
<evidence type="ECO:0000256" key="1">
    <source>
        <dbReference type="ARBA" id="ARBA00011900"/>
    </source>
</evidence>
<evidence type="ECO:0000256" key="2">
    <source>
        <dbReference type="ARBA" id="ARBA00022603"/>
    </source>
</evidence>
<dbReference type="GO" id="GO:0032259">
    <property type="term" value="P:methylation"/>
    <property type="evidence" value="ECO:0007669"/>
    <property type="project" value="UniProtKB-KW"/>
</dbReference>
<dbReference type="eggNOG" id="COG0827">
    <property type="taxonomic scope" value="Bacteria"/>
</dbReference>
<proteinExistence type="predicted"/>
<dbReference type="EMBL" id="JMKI01000036">
    <property type="protein sequence ID" value="KEJ92080.1"/>
    <property type="molecule type" value="Genomic_DNA"/>
</dbReference>
<keyword evidence="2" id="KW-0489">Methyltransferase</keyword>
<dbReference type="PRINTS" id="PR00507">
    <property type="entry name" value="N12N6MTFRASE"/>
</dbReference>
<dbReference type="REBASE" id="93439">
    <property type="entry name" value="Sjo781ORF6790P"/>
</dbReference>
<reference evidence="7 8" key="1">
    <citation type="submission" date="2014-04" db="EMBL/GenBank/DDBJ databases">
        <title>Draft Genome Sequence of Synergistes jonesii.</title>
        <authorList>
            <person name="Coil D.A."/>
            <person name="Eisen J.A."/>
            <person name="Holland-Moritz H.E."/>
        </authorList>
    </citation>
    <scope>NUCLEOTIDE SEQUENCE [LARGE SCALE GENOMIC DNA]</scope>
    <source>
        <strain evidence="7 8">78-1</strain>
    </source>
</reference>
<dbReference type="STRING" id="2754.EH55_06790"/>
<dbReference type="GO" id="GO:0003676">
    <property type="term" value="F:nucleic acid binding"/>
    <property type="evidence" value="ECO:0007669"/>
    <property type="project" value="InterPro"/>
</dbReference>
<keyword evidence="4" id="KW-0949">S-adenosyl-L-methionine</keyword>
<keyword evidence="3" id="KW-0808">Transferase</keyword>
<evidence type="ECO:0000256" key="5">
    <source>
        <dbReference type="ARBA" id="ARBA00047942"/>
    </source>
</evidence>
<dbReference type="AlphaFoldDB" id="A0A073IRB6"/>
<dbReference type="SUPFAM" id="SSF53335">
    <property type="entry name" value="S-adenosyl-L-methionine-dependent methyltransferases"/>
    <property type="match status" value="1"/>
</dbReference>
<dbReference type="Pfam" id="PF07669">
    <property type="entry name" value="Eco57I"/>
    <property type="match status" value="1"/>
</dbReference>
<dbReference type="InterPro" id="IPR002052">
    <property type="entry name" value="DNA_methylase_N6_adenine_CS"/>
</dbReference>
<evidence type="ECO:0000313" key="7">
    <source>
        <dbReference type="EMBL" id="KEJ92080.1"/>
    </source>
</evidence>
<dbReference type="Gene3D" id="3.40.50.150">
    <property type="entry name" value="Vaccinia Virus protein VP39"/>
    <property type="match status" value="1"/>
</dbReference>
<organism evidence="7 8">
    <name type="scientific">Synergistes jonesii</name>
    <dbReference type="NCBI Taxonomy" id="2754"/>
    <lineage>
        <taxon>Bacteria</taxon>
        <taxon>Thermotogati</taxon>
        <taxon>Synergistota</taxon>
        <taxon>Synergistia</taxon>
        <taxon>Synergistales</taxon>
        <taxon>Synergistaceae</taxon>
        <taxon>Synergistes</taxon>
    </lineage>
</organism>
<sequence length="1160" mass="134041">MKLKTVFESDYMDFDSFAMDVIEPIFGSGSFKTSDAQLDMLQGQSYAPSVTENIISCLYMGDIKAGTQNPLEVYDITLRDGVDIARSRVGIQQLVRSMLQNYAHAFMIFHYDNSKGKEWRFSYLFKEATQKDTTSAKRFTYLFGAAHHCRTASERFNMLAGKREKNGEISDADLLEAFSVEALTKEFYGKLFKWYEWATSEESGVTFQSDSGDGINVKMIRLITRLLFVWFIKQKKLVPDNIFDEEYLRGILKNFDPLATDSGCYYNAILQNLFFATLNRAIVDDEGNPRRFASLKDKRDLRSLYRYSKMFSIPESKAMEIFAKVPFLNGGLFECLDKFKKNDIMQESDRYLDGFTRNAVKTKGRYKYRAFIPNRLFFNSDEQQPGIINLLKQYNFTVEENTPLDVQISLDPELLGKVFENLLAFYNPETRETARKATGSFYTPREIVDYMVCESLTAYLKGAAARAKRPLEEQYIRSLFSGEELPNSLKNDPKTRRFIAEALQNIKILDLACGSGAFPMGCLNRIVDALEHISVPQSRYELKLRIIENCVYGVDIQPIAMLICKLRFFISMICEQTEINFEDKEHNFGVNPLPNLETKFVAANSLINIKKKSRQSGLFEDPDINKTKLMLMALRHEHFYARSTYKKQKLRDEDECLRQKLADLLEANGEFAPEDARLFAGWNPYDQNAVSPFFDPEWMFGVKDGFDIVIGNPPYIQLQNNGGELGEKYEPHNFETFVRTGDIYSLFYEKGGQLLKQGGHLCFITSNKWMRAGYGEKTRKFLFEKTNPLQLIDFAGVKIFESATVDTNILLFEKAANKNNTLCCVTKNMTKRGLTNLSLFVQQHAFACPFTTSDSWVILSPIEQSIKRKIEAVGTPLKDWDINIYRGVLTGCNEAFIISTEKRDEILANCQTKEERKRTEEIIRPILRGRDIKRYSYDWAGLWLIYIPWHFPLQFDNTIQGSSERAEKEFCQQYPAVYKHMLQYKKELSARNKAETGIRYEWYALQRWGANYWEDFLKPKIVWGEISDIPKFGFDAKGEMYCEATSFLMVGDDLPFIYLFLNSTICLYQFCKIGTTTGVGTLRWKKYKIQEILVPTEYDKKAVLDLVERILATKHVTNTAALKLKIDSFFYELYGLTEVEIQEIKASCPNLFLNQFQQNQ</sequence>
<dbReference type="RefSeq" id="WP_051682781.1">
    <property type="nucleotide sequence ID" value="NZ_JMKI01000036.1"/>
</dbReference>
<dbReference type="GO" id="GO:0009007">
    <property type="term" value="F:site-specific DNA-methyltransferase (adenine-specific) activity"/>
    <property type="evidence" value="ECO:0007669"/>
    <property type="project" value="UniProtKB-EC"/>
</dbReference>
<dbReference type="Proteomes" id="UP000027665">
    <property type="component" value="Unassembled WGS sequence"/>
</dbReference>
<dbReference type="InterPro" id="IPR050953">
    <property type="entry name" value="N4_N6_ade-DNA_methylase"/>
</dbReference>
<dbReference type="GeneID" id="90983969"/>
<gene>
    <name evidence="7" type="ORF">EH55_06790</name>
</gene>